<accession>A0A2M9DG76</accession>
<dbReference type="AlphaFoldDB" id="A0A1U7DFV9"/>
<dbReference type="Proteomes" id="UP000187266">
    <property type="component" value="Chromosome"/>
</dbReference>
<keyword evidence="2" id="KW-0812">Transmembrane</keyword>
<organism evidence="3 4">
    <name type="scientific">Brevirhabdus pacifica</name>
    <dbReference type="NCBI Taxonomy" id="1267768"/>
    <lineage>
        <taxon>Bacteria</taxon>
        <taxon>Pseudomonadati</taxon>
        <taxon>Pseudomonadota</taxon>
        <taxon>Alphaproteobacteria</taxon>
        <taxon>Rhodobacterales</taxon>
        <taxon>Paracoccaceae</taxon>
        <taxon>Brevirhabdus</taxon>
    </lineage>
</organism>
<name>A0A1U7DFV9_9RHOB</name>
<keyword evidence="4" id="KW-1185">Reference proteome</keyword>
<gene>
    <name evidence="3" type="ORF">BV394_03140</name>
</gene>
<accession>A0A1U7DFV9</accession>
<feature type="transmembrane region" description="Helical" evidence="2">
    <location>
        <begin position="53"/>
        <end position="74"/>
    </location>
</feature>
<feature type="transmembrane region" description="Helical" evidence="2">
    <location>
        <begin position="23"/>
        <end position="41"/>
    </location>
</feature>
<evidence type="ECO:0000256" key="1">
    <source>
        <dbReference type="SAM" id="MobiDB-lite"/>
    </source>
</evidence>
<feature type="region of interest" description="Disordered" evidence="1">
    <location>
        <begin position="76"/>
        <end position="116"/>
    </location>
</feature>
<dbReference type="EMBL" id="CP019124">
    <property type="protein sequence ID" value="APX88846.1"/>
    <property type="molecule type" value="Genomic_DNA"/>
</dbReference>
<reference evidence="3 4" key="1">
    <citation type="submission" date="2017-01" db="EMBL/GenBank/DDBJ databases">
        <title>Genomic analysis of Xuhuaishuia manganoxidans DY6-4.</title>
        <authorList>
            <person name="Wang X."/>
        </authorList>
    </citation>
    <scope>NUCLEOTIDE SEQUENCE [LARGE SCALE GENOMIC DNA]</scope>
    <source>
        <strain evidence="3 4">DY6-4</strain>
    </source>
</reference>
<dbReference type="RefSeq" id="WP_076978869.1">
    <property type="nucleotide sequence ID" value="NZ_CP019124.1"/>
</dbReference>
<keyword evidence="2" id="KW-0472">Membrane</keyword>
<evidence type="ECO:0000313" key="4">
    <source>
        <dbReference type="Proteomes" id="UP000187266"/>
    </source>
</evidence>
<protein>
    <submittedName>
        <fullName evidence="3">Uncharacterized protein</fullName>
    </submittedName>
</protein>
<proteinExistence type="predicted"/>
<feature type="compositionally biased region" description="Gly residues" evidence="1">
    <location>
        <begin position="86"/>
        <end position="95"/>
    </location>
</feature>
<dbReference type="STRING" id="1267768.BV394_03140"/>
<keyword evidence="2" id="KW-1133">Transmembrane helix</keyword>
<sequence length="116" mass="12286">MSDQGTPLFLEHRNYRRRRMLDAVRLLPFVGVILFLAPALMPRVTEMSLSGRVIYLFVAWSGLILAIALTTRTITGAEAEPRSPGAPGGAGGTGARGTVDTPAMPSPPRDGGSPGR</sequence>
<feature type="compositionally biased region" description="Low complexity" evidence="1">
    <location>
        <begin position="76"/>
        <end position="85"/>
    </location>
</feature>
<evidence type="ECO:0000313" key="3">
    <source>
        <dbReference type="EMBL" id="APX88846.1"/>
    </source>
</evidence>
<evidence type="ECO:0000256" key="2">
    <source>
        <dbReference type="SAM" id="Phobius"/>
    </source>
</evidence>